<dbReference type="EMBL" id="JAYKBW010000002">
    <property type="protein sequence ID" value="MEB3073946.1"/>
    <property type="molecule type" value="Genomic_DNA"/>
</dbReference>
<sequence>MKKVILGLVAITALISCKKEDSGNDTTIQEGTFPKEVTYKNENGKVASKLVSLIEGGKILSSEMEIYNENGSPIRTQKDIITYEGNLIKKRETTGTGDDPNYNSFTETFSYDGTKLVKSVTDYKKVVKTITTTYSYDGDKLTNMVKTEPIQTIENGQRVEGTKYTETNFTYNGDRITVKEKTYTKKPSGFITDENTSFKIYTVAGGNVVKKEVTYSPSLKETIEYTYDTKNNPMVNNLTKIILPDYFIEKSRGRNNLLTATTTQVRNNQTFVSKQYYEYVYNDKGYPTSQKYFTEENGQKKPTGSTEYKY</sequence>
<evidence type="ECO:0008006" key="4">
    <source>
        <dbReference type="Google" id="ProtNLM"/>
    </source>
</evidence>
<evidence type="ECO:0000313" key="3">
    <source>
        <dbReference type="Proteomes" id="UP001311730"/>
    </source>
</evidence>
<feature type="region of interest" description="Disordered" evidence="1">
    <location>
        <begin position="290"/>
        <end position="310"/>
    </location>
</feature>
<evidence type="ECO:0000256" key="1">
    <source>
        <dbReference type="SAM" id="MobiDB-lite"/>
    </source>
</evidence>
<protein>
    <recommendedName>
        <fullName evidence="4">YD repeat-containing protein</fullName>
    </recommendedName>
</protein>
<dbReference type="PROSITE" id="PS51257">
    <property type="entry name" value="PROKAR_LIPOPROTEIN"/>
    <property type="match status" value="1"/>
</dbReference>
<feature type="compositionally biased region" description="Polar residues" evidence="1">
    <location>
        <begin position="300"/>
        <end position="310"/>
    </location>
</feature>
<accession>A0ABU5Z4T4</accession>
<dbReference type="RefSeq" id="WP_323982448.1">
    <property type="nucleotide sequence ID" value="NZ_JAYKBW010000002.1"/>
</dbReference>
<keyword evidence="3" id="KW-1185">Reference proteome</keyword>
<reference evidence="2 3" key="1">
    <citation type="submission" date="2023-12" db="EMBL/GenBank/DDBJ databases">
        <title>Genomic sequences of Capnocytophaga and Parvimonas strains.</title>
        <authorList>
            <person name="Watt R.M."/>
            <person name="Wang M."/>
            <person name="Yang T."/>
            <person name="Tong W.M."/>
        </authorList>
    </citation>
    <scope>NUCLEOTIDE SEQUENCE [LARGE SCALE GENOMIC DNA]</scope>
    <source>
        <strain evidence="2 3">CCUG 13096</strain>
    </source>
</reference>
<evidence type="ECO:0000313" key="2">
    <source>
        <dbReference type="EMBL" id="MEB3073946.1"/>
    </source>
</evidence>
<name>A0ABU5Z4T4_9FLAO</name>
<proteinExistence type="predicted"/>
<comment type="caution">
    <text evidence="2">The sequence shown here is derived from an EMBL/GenBank/DDBJ whole genome shotgun (WGS) entry which is preliminary data.</text>
</comment>
<organism evidence="2 3">
    <name type="scientific">Capnocytophaga gingivalis</name>
    <dbReference type="NCBI Taxonomy" id="1017"/>
    <lineage>
        <taxon>Bacteria</taxon>
        <taxon>Pseudomonadati</taxon>
        <taxon>Bacteroidota</taxon>
        <taxon>Flavobacteriia</taxon>
        <taxon>Flavobacteriales</taxon>
        <taxon>Flavobacteriaceae</taxon>
        <taxon>Capnocytophaga</taxon>
    </lineage>
</organism>
<gene>
    <name evidence="2" type="ORF">VJJ08_01345</name>
</gene>
<dbReference type="Proteomes" id="UP001311730">
    <property type="component" value="Unassembled WGS sequence"/>
</dbReference>